<dbReference type="Proteomes" id="UP000237438">
    <property type="component" value="Unassembled WGS sequence"/>
</dbReference>
<name>A0A2S4PNR2_9PEZI</name>
<comment type="caution">
    <text evidence="2">The sequence shown here is derived from an EMBL/GenBank/DDBJ whole genome shotgun (WGS) entry which is preliminary data.</text>
</comment>
<reference evidence="2 3" key="1">
    <citation type="submission" date="2017-10" db="EMBL/GenBank/DDBJ databases">
        <title>Development of genomic resources for the powdery mildew, Erysiphe pulchra.</title>
        <authorList>
            <person name="Wadl P.A."/>
            <person name="Mack B.M."/>
            <person name="Moore G."/>
            <person name="Beltz S.B."/>
        </authorList>
    </citation>
    <scope>NUCLEOTIDE SEQUENCE [LARGE SCALE GENOMIC DNA]</scope>
    <source>
        <strain evidence="2">Cflorida</strain>
    </source>
</reference>
<organism evidence="2 3">
    <name type="scientific">Erysiphe pulchra</name>
    <dbReference type="NCBI Taxonomy" id="225359"/>
    <lineage>
        <taxon>Eukaryota</taxon>
        <taxon>Fungi</taxon>
        <taxon>Dikarya</taxon>
        <taxon>Ascomycota</taxon>
        <taxon>Pezizomycotina</taxon>
        <taxon>Leotiomycetes</taxon>
        <taxon>Erysiphales</taxon>
        <taxon>Erysiphaceae</taxon>
        <taxon>Erysiphe</taxon>
    </lineage>
</organism>
<feature type="non-terminal residue" evidence="2">
    <location>
        <position position="788"/>
    </location>
</feature>
<evidence type="ECO:0000259" key="1">
    <source>
        <dbReference type="Pfam" id="PF20253"/>
    </source>
</evidence>
<dbReference type="EMBL" id="PEDP01001431">
    <property type="protein sequence ID" value="POS83667.1"/>
    <property type="molecule type" value="Genomic_DNA"/>
</dbReference>
<feature type="domain" description="DUF6604" evidence="1">
    <location>
        <begin position="209"/>
        <end position="264"/>
    </location>
</feature>
<feature type="domain" description="DUF6604" evidence="1">
    <location>
        <begin position="32"/>
        <end position="159"/>
    </location>
</feature>
<sequence length="788" mass="90584">MANFAFLGRERKPFIGHLEKYSKNLGEFLDCITEKGIECGYQPKGDKFTLSASSSSRPKGKARKKKQEKFINPFKSNNGANTEKILLNVKELMLVADQIVKHRNPAVVIPNRFISAGIHAVTMLSEYRIKIGSLENNTMGKLTFESILEEVIVSLQPCIHFPGRNFQTTEILNYEALKQLIGIESVPWFKQICRTEITFNEDLTDEKIAAQQLHVFALFSVFLDFNNIHSTVLNTWQKYKDGEIDSITASVITNVGFNIAIRQCKSTTKNLCIDYQDALTIILHELNYTIEEYHNKVNCATLEWIFCREFLVLDELRTQDFSDQSSVSSDSQDQIIDNDLFKTEDGRYIGSGVRFSMVFSQIRLMKKLKIYPYSEDELTKGILDLLDKKLVPFWLPFALRVFLDVDSLLDDRVEEVLYQLRQVIKQVVKQQDRFFEISPVRETIPFDSWGQQESLSKMIDGVEKDKISASWPIFGDIVDGERQEFLLLKYHPILSGYTAFHICMGIYRFGIRVCNLNKDVGLIWQIYISLRLRGFPLASWPLMDKLEELNLLELKNSEGLSNKEIGELVRAIGTTTGLNNERLISSYSTKNPLIIIFHHIESMHLIYPRFFDSKVSENIIFYYLMVTEFLNIIPSPSAEELSRVDKGTANLNASRCYDINRFLFHFSNATSAALEYLLFPFLNLQEQCFKVVIAINAAQIINQQISLKEDQAGTQHTENDPVLQSTDFQSDSSSTELTAELDLVVNIINSYTEDWAYNGINRTNWPAIISTFSPSISHDFMKYWKIRF</sequence>
<protein>
    <recommendedName>
        <fullName evidence="1">DUF6604 domain-containing protein</fullName>
    </recommendedName>
</protein>
<dbReference type="PANTHER" id="PTHR38795">
    <property type="entry name" value="DUF6604 DOMAIN-CONTAINING PROTEIN"/>
    <property type="match status" value="1"/>
</dbReference>
<dbReference type="STRING" id="225359.A0A2S4PNR2"/>
<evidence type="ECO:0000313" key="3">
    <source>
        <dbReference type="Proteomes" id="UP000237438"/>
    </source>
</evidence>
<keyword evidence="3" id="KW-1185">Reference proteome</keyword>
<dbReference type="OrthoDB" id="5238236at2759"/>
<gene>
    <name evidence="2" type="ORF">EPUL_005993</name>
</gene>
<dbReference type="InterPro" id="IPR046539">
    <property type="entry name" value="DUF6604"/>
</dbReference>
<evidence type="ECO:0000313" key="2">
    <source>
        <dbReference type="EMBL" id="POS83667.1"/>
    </source>
</evidence>
<dbReference type="AlphaFoldDB" id="A0A2S4PNR2"/>
<dbReference type="PANTHER" id="PTHR38795:SF1">
    <property type="entry name" value="DUF6604 DOMAIN-CONTAINING PROTEIN"/>
    <property type="match status" value="1"/>
</dbReference>
<accession>A0A2S4PNR2</accession>
<dbReference type="Pfam" id="PF20253">
    <property type="entry name" value="DUF6604"/>
    <property type="match status" value="2"/>
</dbReference>
<proteinExistence type="predicted"/>